<dbReference type="Gene3D" id="1.10.10.10">
    <property type="entry name" value="Winged helix-like DNA-binding domain superfamily/Winged helix DNA-binding domain"/>
    <property type="match status" value="1"/>
</dbReference>
<name>A0A1M5HZL6_9FLAO</name>
<reference evidence="5" key="1">
    <citation type="submission" date="2016-11" db="EMBL/GenBank/DDBJ databases">
        <authorList>
            <person name="Varghese N."/>
            <person name="Submissions S."/>
        </authorList>
    </citation>
    <scope>NUCLEOTIDE SEQUENCE [LARGE SCALE GENOMIC DNA]</scope>
    <source>
        <strain evidence="5">DSM 22638</strain>
    </source>
</reference>
<sequence>MVVIPRNIFLPIALFLWSVGISQELPPIQNFSPADYSSESQNWAVSQSSQKLIYIANNKGLLEFDGARWTLYPSPNASILRSVKVVGSRIYTGCYMEFGFWEKDNVGILQYTSLSAKIKDQLSRDEEFWGILEFGDWIVFQSHNKIYSYNLSDDRVNTIDSETFVPKIFKVDRTIHFQKMGKGVFRIENGRDILVYDQEPLKTNEIINIFTSGRELLFLTRDDGFFRTNNGKLEKWNVPVDKLLSGISLYSGLQLNNGNFALGTISHGLIITDEYGNIIQQINQLNGLQNNTVLSLYEDLDRNIWLGLDVGISYINIGSPFRVYPDGKGLVGGVYASIIKDGRLYLGTNQGLFYKVLDTKEDFRFIEGTEGQVWSLSNIDDTLFVGHHTGTYQVIGNSARQISNVQGTWKVGSLENKQNLLLQGNYDGLYILEKVADTWRLRNKIDGFEHSARYFEVFDNQIFVNHEYKGVFKLEVKEDFSNVTSLNVDTDILGSNSGIIKYKGDLLYAYQKGVFKYDWNSNSFVRDSILSGLYKAKDYTSGKMLVDRKNGYLWTFSNTNIGYVTEGRLASTPTINQIPLTENIRNGIIGYESATALPENDHYLFGARSGYFTIDVQDFRENEIEVSIGSVQKAGKNRIETEKSLIDPTGEGKFNSEENSLEITYYVPDYSKYLKPQYQYRLEGIYPNWSDWSETASVSFENLPSGSYTFQVRAKMGERISDKMDSYSFKIARPWYLSNLFLALYIIGGILGSILIHSSYRRYYHSRQRKLIAENQREMELTKAQNEKEIIKLKNKQLQEEFKSKSNELAASTMSIIKKNELLTKVKEQLASSIEDKESVKPIIHVIDKNLNQNDDWELFKEAFNNADRKFLKKLKKAHPNLSPNDIRLCAYLRLNLSSKEIAPMFNISPRSVEIKRYRLRKKMNLEHDDNLVDYILKL</sequence>
<dbReference type="Proteomes" id="UP000184532">
    <property type="component" value="Unassembled WGS sequence"/>
</dbReference>
<evidence type="ECO:0000256" key="2">
    <source>
        <dbReference type="SAM" id="Phobius"/>
    </source>
</evidence>
<evidence type="ECO:0000313" key="4">
    <source>
        <dbReference type="EMBL" id="SHG21322.1"/>
    </source>
</evidence>
<proteinExistence type="predicted"/>
<dbReference type="STRING" id="570519.SAMN04488116_0317"/>
<dbReference type="AlphaFoldDB" id="A0A1M5HZL6"/>
<keyword evidence="2" id="KW-1133">Transmembrane helix</keyword>
<dbReference type="GO" id="GO:0006355">
    <property type="term" value="P:regulation of DNA-templated transcription"/>
    <property type="evidence" value="ECO:0007669"/>
    <property type="project" value="InterPro"/>
</dbReference>
<keyword evidence="2" id="KW-0472">Membrane</keyword>
<protein>
    <submittedName>
        <fullName evidence="4">DNA-binding transcriptional regulator, CsgD family</fullName>
    </submittedName>
</protein>
<keyword evidence="5" id="KW-1185">Reference proteome</keyword>
<gene>
    <name evidence="4" type="ORF">SAMN04488116_0317</name>
</gene>
<evidence type="ECO:0000259" key="3">
    <source>
        <dbReference type="SMART" id="SM00421"/>
    </source>
</evidence>
<keyword evidence="1" id="KW-0175">Coiled coil</keyword>
<dbReference type="InterPro" id="IPR013783">
    <property type="entry name" value="Ig-like_fold"/>
</dbReference>
<dbReference type="InterPro" id="IPR000792">
    <property type="entry name" value="Tscrpt_reg_LuxR_C"/>
</dbReference>
<feature type="transmembrane region" description="Helical" evidence="2">
    <location>
        <begin position="735"/>
        <end position="760"/>
    </location>
</feature>
<dbReference type="InterPro" id="IPR015943">
    <property type="entry name" value="WD40/YVTN_repeat-like_dom_sf"/>
</dbReference>
<organism evidence="4 5">
    <name type="scientific">Flagellimonas flava</name>
    <dbReference type="NCBI Taxonomy" id="570519"/>
    <lineage>
        <taxon>Bacteria</taxon>
        <taxon>Pseudomonadati</taxon>
        <taxon>Bacteroidota</taxon>
        <taxon>Flavobacteriia</taxon>
        <taxon>Flavobacteriales</taxon>
        <taxon>Flavobacteriaceae</taxon>
        <taxon>Flagellimonas</taxon>
    </lineage>
</organism>
<dbReference type="EMBL" id="FQWL01000001">
    <property type="protein sequence ID" value="SHG21322.1"/>
    <property type="molecule type" value="Genomic_DNA"/>
</dbReference>
<feature type="coiled-coil region" evidence="1">
    <location>
        <begin position="776"/>
        <end position="808"/>
    </location>
</feature>
<feature type="domain" description="HTH luxR-type" evidence="3">
    <location>
        <begin position="879"/>
        <end position="936"/>
    </location>
</feature>
<dbReference type="InterPro" id="IPR016032">
    <property type="entry name" value="Sig_transdc_resp-reg_C-effctor"/>
</dbReference>
<keyword evidence="4" id="KW-0238">DNA-binding</keyword>
<dbReference type="Gene3D" id="2.130.10.10">
    <property type="entry name" value="YVTN repeat-like/Quinoprotein amine dehydrogenase"/>
    <property type="match status" value="1"/>
</dbReference>
<accession>A0A1M5HZL6</accession>
<dbReference type="SUPFAM" id="SSF46894">
    <property type="entry name" value="C-terminal effector domain of the bipartite response regulators"/>
    <property type="match status" value="1"/>
</dbReference>
<evidence type="ECO:0000256" key="1">
    <source>
        <dbReference type="SAM" id="Coils"/>
    </source>
</evidence>
<dbReference type="GO" id="GO:0003677">
    <property type="term" value="F:DNA binding"/>
    <property type="evidence" value="ECO:0007669"/>
    <property type="project" value="UniProtKB-KW"/>
</dbReference>
<dbReference type="Gene3D" id="2.60.40.10">
    <property type="entry name" value="Immunoglobulins"/>
    <property type="match status" value="1"/>
</dbReference>
<keyword evidence="2" id="KW-0812">Transmembrane</keyword>
<dbReference type="Pfam" id="PF07495">
    <property type="entry name" value="Y_Y_Y"/>
    <property type="match status" value="1"/>
</dbReference>
<dbReference type="SMART" id="SM00421">
    <property type="entry name" value="HTH_LUXR"/>
    <property type="match status" value="1"/>
</dbReference>
<dbReference type="InterPro" id="IPR036388">
    <property type="entry name" value="WH-like_DNA-bd_sf"/>
</dbReference>
<evidence type="ECO:0000313" key="5">
    <source>
        <dbReference type="Proteomes" id="UP000184532"/>
    </source>
</evidence>
<dbReference type="InterPro" id="IPR011123">
    <property type="entry name" value="Y_Y_Y"/>
</dbReference>